<proteinExistence type="predicted"/>
<protein>
    <recommendedName>
        <fullName evidence="4">Lipoprotein</fullName>
    </recommendedName>
</protein>
<gene>
    <name evidence="2" type="ORF">SBA5_620008</name>
</gene>
<keyword evidence="1" id="KW-0732">Signal</keyword>
<evidence type="ECO:0000256" key="1">
    <source>
        <dbReference type="SAM" id="SignalP"/>
    </source>
</evidence>
<organism evidence="2 3">
    <name type="scientific">Candidatus Sulfuritelmatomonas gaucii</name>
    <dbReference type="NCBI Taxonomy" id="2043161"/>
    <lineage>
        <taxon>Bacteria</taxon>
        <taxon>Pseudomonadati</taxon>
        <taxon>Acidobacteriota</taxon>
        <taxon>Terriglobia</taxon>
        <taxon>Terriglobales</taxon>
        <taxon>Acidobacteriaceae</taxon>
        <taxon>Candidatus Sulfuritelmatomonas</taxon>
    </lineage>
</organism>
<dbReference type="EMBL" id="OKRB01000122">
    <property type="protein sequence ID" value="SPE28011.1"/>
    <property type="molecule type" value="Genomic_DNA"/>
</dbReference>
<sequence>MKIYLPARTLSCAAWMFAAMALSFSVHGQDVKTIHIRLLDGKTGQPVKADNFLVRVDHHETVHNEWVKIGDDGSVMVTLPDDAKEIAVKATYDMSMDTYINCETAKESDKERDTWYPIADILKTGVIAPNECSKTNYSAKPGEFVFFVRKRGWRDFPND</sequence>
<dbReference type="Proteomes" id="UP000239735">
    <property type="component" value="Unassembled WGS sequence"/>
</dbReference>
<name>A0A2N9LXS1_9BACT</name>
<feature type="signal peptide" evidence="1">
    <location>
        <begin position="1"/>
        <end position="28"/>
    </location>
</feature>
<evidence type="ECO:0000313" key="2">
    <source>
        <dbReference type="EMBL" id="SPE28011.1"/>
    </source>
</evidence>
<evidence type="ECO:0008006" key="4">
    <source>
        <dbReference type="Google" id="ProtNLM"/>
    </source>
</evidence>
<feature type="chain" id="PRO_5014919045" description="Lipoprotein" evidence="1">
    <location>
        <begin position="29"/>
        <end position="159"/>
    </location>
</feature>
<accession>A0A2N9LXS1</accession>
<reference evidence="3" key="1">
    <citation type="submission" date="2018-02" db="EMBL/GenBank/DDBJ databases">
        <authorList>
            <person name="Hausmann B."/>
        </authorList>
    </citation>
    <scope>NUCLEOTIDE SEQUENCE [LARGE SCALE GENOMIC DNA]</scope>
    <source>
        <strain evidence="3">Peat soil MAG SbA5</strain>
    </source>
</reference>
<dbReference type="AlphaFoldDB" id="A0A2N9LXS1"/>
<dbReference type="OrthoDB" id="120013at2"/>
<evidence type="ECO:0000313" key="3">
    <source>
        <dbReference type="Proteomes" id="UP000239735"/>
    </source>
</evidence>